<evidence type="ECO:0000259" key="1">
    <source>
        <dbReference type="Pfam" id="PF10391"/>
    </source>
</evidence>
<name>A0A2J8TNW7_PONAB</name>
<organism evidence="2">
    <name type="scientific">Pongo abelii</name>
    <name type="common">Sumatran orangutan</name>
    <name type="synonym">Pongo pygmaeus abelii</name>
    <dbReference type="NCBI Taxonomy" id="9601"/>
    <lineage>
        <taxon>Eukaryota</taxon>
        <taxon>Metazoa</taxon>
        <taxon>Chordata</taxon>
        <taxon>Craniata</taxon>
        <taxon>Vertebrata</taxon>
        <taxon>Euteleostomi</taxon>
        <taxon>Mammalia</taxon>
        <taxon>Eutheria</taxon>
        <taxon>Euarchontoglires</taxon>
        <taxon>Primates</taxon>
        <taxon>Haplorrhini</taxon>
        <taxon>Catarrhini</taxon>
        <taxon>Hominidae</taxon>
        <taxon>Pongo</taxon>
    </lineage>
</organism>
<feature type="domain" description="DNA polymerase lambda fingers" evidence="1">
    <location>
        <begin position="10"/>
        <end position="33"/>
    </location>
</feature>
<dbReference type="AlphaFoldDB" id="A0A2J8TNW7"/>
<sequence>MTIFKLKNGDLRKNEDKLNHHQRIGLKYFGDFEKRIPR</sequence>
<dbReference type="Pfam" id="PF10391">
    <property type="entry name" value="DNA_pol_lambd_f"/>
    <property type="match status" value="1"/>
</dbReference>
<dbReference type="InterPro" id="IPR018944">
    <property type="entry name" value="DNA_pol_lambd_fingers_domain"/>
</dbReference>
<dbReference type="Gene3D" id="1.10.150.20">
    <property type="entry name" value="5' to 3' exonuclease, C-terminal subdomain"/>
    <property type="match status" value="1"/>
</dbReference>
<evidence type="ECO:0000313" key="2">
    <source>
        <dbReference type="EMBL" id="PNJ34648.1"/>
    </source>
</evidence>
<dbReference type="GO" id="GO:0003677">
    <property type="term" value="F:DNA binding"/>
    <property type="evidence" value="ECO:0007669"/>
    <property type="project" value="InterPro"/>
</dbReference>
<dbReference type="SUPFAM" id="SSF81585">
    <property type="entry name" value="PsbU/PolX domain-like"/>
    <property type="match status" value="1"/>
</dbReference>
<feature type="non-terminal residue" evidence="2">
    <location>
        <position position="38"/>
    </location>
</feature>
<gene>
    <name evidence="2" type="ORF">CR201_G0033293</name>
</gene>
<accession>A0A2J8TNW7</accession>
<dbReference type="EMBL" id="NDHI03003488">
    <property type="protein sequence ID" value="PNJ34648.1"/>
    <property type="molecule type" value="Genomic_DNA"/>
</dbReference>
<dbReference type="GO" id="GO:0034061">
    <property type="term" value="F:DNA polymerase activity"/>
    <property type="evidence" value="ECO:0007669"/>
    <property type="project" value="InterPro"/>
</dbReference>
<proteinExistence type="predicted"/>
<protein>
    <submittedName>
        <fullName evidence="2">POLB isoform 14</fullName>
    </submittedName>
</protein>
<reference evidence="2" key="1">
    <citation type="submission" date="2017-12" db="EMBL/GenBank/DDBJ databases">
        <title>High-resolution comparative analysis of great ape genomes.</title>
        <authorList>
            <person name="Pollen A."/>
            <person name="Hastie A."/>
            <person name="Hormozdiari F."/>
            <person name="Dougherty M."/>
            <person name="Liu R."/>
            <person name="Chaisson M."/>
            <person name="Hoppe E."/>
            <person name="Hill C."/>
            <person name="Pang A."/>
            <person name="Hillier L."/>
            <person name="Baker C."/>
            <person name="Armstrong J."/>
            <person name="Shendure J."/>
            <person name="Paten B."/>
            <person name="Wilson R."/>
            <person name="Chao H."/>
            <person name="Schneider V."/>
            <person name="Ventura M."/>
            <person name="Kronenberg Z."/>
            <person name="Murali S."/>
            <person name="Gordon D."/>
            <person name="Cantsilieris S."/>
            <person name="Munson K."/>
            <person name="Nelson B."/>
            <person name="Raja A."/>
            <person name="Underwood J."/>
            <person name="Diekhans M."/>
            <person name="Fiddes I."/>
            <person name="Haussler D."/>
            <person name="Eichler E."/>
        </authorList>
    </citation>
    <scope>NUCLEOTIDE SEQUENCE [LARGE SCALE GENOMIC DNA]</scope>
    <source>
        <strain evidence="2">Susie</strain>
    </source>
</reference>
<comment type="caution">
    <text evidence="2">The sequence shown here is derived from an EMBL/GenBank/DDBJ whole genome shotgun (WGS) entry which is preliminary data.</text>
</comment>